<dbReference type="Proteomes" id="UP001651158">
    <property type="component" value="Unassembled WGS sequence"/>
</dbReference>
<reference evidence="2 3" key="1">
    <citation type="journal article" date="2022" name="Front. Cell. Infect. Microbiol.">
        <title>The Genomes of Two Strains of Taenia crassiceps the Animal Model for the Study of Human Cysticercosis.</title>
        <authorList>
            <person name="Bobes R.J."/>
            <person name="Estrada K."/>
            <person name="Rios-Valencia D.G."/>
            <person name="Calderon-Gallegos A."/>
            <person name="de la Torre P."/>
            <person name="Carrero J.C."/>
            <person name="Sanchez-Flores A."/>
            <person name="Laclette J.P."/>
        </authorList>
    </citation>
    <scope>NUCLEOTIDE SEQUENCE [LARGE SCALE GENOMIC DNA]</scope>
    <source>
        <strain evidence="2">WFUcys</strain>
    </source>
</reference>
<accession>A0ABR4QCK1</accession>
<keyword evidence="3" id="KW-1185">Reference proteome</keyword>
<sequence>MCWKEKSFRNVNPTPVVGTNERKKCSCFNLCTALLTSIATVKLFEEEGISCNRLTLSDLSCAVAVGRSCSSLRRSSSGRESGSERWNGHGVV</sequence>
<comment type="caution">
    <text evidence="2">The sequence shown here is derived from an EMBL/GenBank/DDBJ whole genome shotgun (WGS) entry which is preliminary data.</text>
</comment>
<name>A0ABR4QCK1_9CEST</name>
<feature type="compositionally biased region" description="Basic and acidic residues" evidence="1">
    <location>
        <begin position="81"/>
        <end position="92"/>
    </location>
</feature>
<evidence type="ECO:0000313" key="3">
    <source>
        <dbReference type="Proteomes" id="UP001651158"/>
    </source>
</evidence>
<feature type="compositionally biased region" description="Low complexity" evidence="1">
    <location>
        <begin position="71"/>
        <end position="80"/>
    </location>
</feature>
<evidence type="ECO:0000256" key="1">
    <source>
        <dbReference type="SAM" id="MobiDB-lite"/>
    </source>
</evidence>
<protein>
    <submittedName>
        <fullName evidence="2">Uncharacterized protein</fullName>
    </submittedName>
</protein>
<feature type="region of interest" description="Disordered" evidence="1">
    <location>
        <begin position="71"/>
        <end position="92"/>
    </location>
</feature>
<evidence type="ECO:0000313" key="2">
    <source>
        <dbReference type="EMBL" id="KAL5107063.1"/>
    </source>
</evidence>
<gene>
    <name evidence="2" type="ORF">TcWFU_008412</name>
</gene>
<proteinExistence type="predicted"/>
<organism evidence="2 3">
    <name type="scientific">Taenia crassiceps</name>
    <dbReference type="NCBI Taxonomy" id="6207"/>
    <lineage>
        <taxon>Eukaryota</taxon>
        <taxon>Metazoa</taxon>
        <taxon>Spiralia</taxon>
        <taxon>Lophotrochozoa</taxon>
        <taxon>Platyhelminthes</taxon>
        <taxon>Cestoda</taxon>
        <taxon>Eucestoda</taxon>
        <taxon>Cyclophyllidea</taxon>
        <taxon>Taeniidae</taxon>
        <taxon>Taenia</taxon>
    </lineage>
</organism>
<dbReference type="EMBL" id="JAKROA010000005">
    <property type="protein sequence ID" value="KAL5107063.1"/>
    <property type="molecule type" value="Genomic_DNA"/>
</dbReference>